<evidence type="ECO:0000313" key="3">
    <source>
        <dbReference type="Proteomes" id="UP000813385"/>
    </source>
</evidence>
<dbReference type="AlphaFoldDB" id="A0A8K0XA70"/>
<gene>
    <name evidence="2" type="ORF">B0T11DRAFT_324447</name>
</gene>
<comment type="caution">
    <text evidence="2">The sequence shown here is derived from an EMBL/GenBank/DDBJ whole genome shotgun (WGS) entry which is preliminary data.</text>
</comment>
<keyword evidence="3" id="KW-1185">Reference proteome</keyword>
<dbReference type="EMBL" id="JAGPXD010000001">
    <property type="protein sequence ID" value="KAH7376563.1"/>
    <property type="molecule type" value="Genomic_DNA"/>
</dbReference>
<keyword evidence="1" id="KW-0732">Signal</keyword>
<proteinExistence type="predicted"/>
<evidence type="ECO:0000313" key="2">
    <source>
        <dbReference type="EMBL" id="KAH7376563.1"/>
    </source>
</evidence>
<name>A0A8K0XA70_9PEZI</name>
<dbReference type="OrthoDB" id="5293813at2759"/>
<feature type="signal peptide" evidence="1">
    <location>
        <begin position="1"/>
        <end position="18"/>
    </location>
</feature>
<organism evidence="2 3">
    <name type="scientific">Plectosphaerella cucumerina</name>
    <dbReference type="NCBI Taxonomy" id="40658"/>
    <lineage>
        <taxon>Eukaryota</taxon>
        <taxon>Fungi</taxon>
        <taxon>Dikarya</taxon>
        <taxon>Ascomycota</taxon>
        <taxon>Pezizomycotina</taxon>
        <taxon>Sordariomycetes</taxon>
        <taxon>Hypocreomycetidae</taxon>
        <taxon>Glomerellales</taxon>
        <taxon>Plectosphaerellaceae</taxon>
        <taxon>Plectosphaerella</taxon>
    </lineage>
</organism>
<evidence type="ECO:0008006" key="4">
    <source>
        <dbReference type="Google" id="ProtNLM"/>
    </source>
</evidence>
<accession>A0A8K0XA70</accession>
<reference evidence="2" key="1">
    <citation type="journal article" date="2021" name="Nat. Commun.">
        <title>Genetic determinants of endophytism in the Arabidopsis root mycobiome.</title>
        <authorList>
            <person name="Mesny F."/>
            <person name="Miyauchi S."/>
            <person name="Thiergart T."/>
            <person name="Pickel B."/>
            <person name="Atanasova L."/>
            <person name="Karlsson M."/>
            <person name="Huettel B."/>
            <person name="Barry K.W."/>
            <person name="Haridas S."/>
            <person name="Chen C."/>
            <person name="Bauer D."/>
            <person name="Andreopoulos W."/>
            <person name="Pangilinan J."/>
            <person name="LaButti K."/>
            <person name="Riley R."/>
            <person name="Lipzen A."/>
            <person name="Clum A."/>
            <person name="Drula E."/>
            <person name="Henrissat B."/>
            <person name="Kohler A."/>
            <person name="Grigoriev I.V."/>
            <person name="Martin F.M."/>
            <person name="Hacquard S."/>
        </authorList>
    </citation>
    <scope>NUCLEOTIDE SEQUENCE</scope>
    <source>
        <strain evidence="2">MPI-CAGE-AT-0016</strain>
    </source>
</reference>
<evidence type="ECO:0000256" key="1">
    <source>
        <dbReference type="SAM" id="SignalP"/>
    </source>
</evidence>
<protein>
    <recommendedName>
        <fullName evidence="4">Late sexual development protein</fullName>
    </recommendedName>
</protein>
<dbReference type="Proteomes" id="UP000813385">
    <property type="component" value="Unassembled WGS sequence"/>
</dbReference>
<feature type="chain" id="PRO_5035446837" description="Late sexual development protein" evidence="1">
    <location>
        <begin position="19"/>
        <end position="367"/>
    </location>
</feature>
<sequence length="367" mass="38296">MRTSSLIAPAALLSLANAAALAPRAFNIPDNDGFPNPTPEQLAIISKEAGGKLPGGALPSDLGPASTVAWQLITFNEYFETSYFSSLLNNLTSGAPGYTELGASTGAAEATIRTVLAQEQQHAIAAAAVLKTANKFAPSPCQYTFPVNNLMDAIFLAETFTALVLGTLQSANVIFSSEGAPAFVRIVSSVIGQEGEQNGAYRLFLREIPSESGFLTNVPPAFAWSALQLFVVPGSCPFDLAKIALPIFPGLNVNGGPIAVLTPNDQSVTFSADLHGCKEAETQQTDGLFVTFVTGQQLPLSVEAKNVKWDGTVVTLEADFPFSALEAQGFSHASLTTSGNFSDVASIPDATLAAPGVIQVKRPLSSS</sequence>